<dbReference type="Proteomes" id="UP000578112">
    <property type="component" value="Unassembled WGS sequence"/>
</dbReference>
<keyword evidence="3" id="KW-1185">Reference proteome</keyword>
<reference evidence="2 3" key="1">
    <citation type="submission" date="2020-08" db="EMBL/GenBank/DDBJ databases">
        <title>Sequencing the genomes of 1000 actinobacteria strains.</title>
        <authorList>
            <person name="Klenk H.-P."/>
        </authorList>
    </citation>
    <scope>NUCLEOTIDE SEQUENCE [LARGE SCALE GENOMIC DNA]</scope>
    <source>
        <strain evidence="2 3">DSM 43149</strain>
    </source>
</reference>
<protein>
    <recommendedName>
        <fullName evidence="4">SHOCT domain-containing protein</fullName>
    </recommendedName>
</protein>
<comment type="caution">
    <text evidence="2">The sequence shown here is derived from an EMBL/GenBank/DDBJ whole genome shotgun (WGS) entry which is preliminary data.</text>
</comment>
<evidence type="ECO:0000313" key="3">
    <source>
        <dbReference type="Proteomes" id="UP000578112"/>
    </source>
</evidence>
<gene>
    <name evidence="2" type="ORF">BJ971_004941</name>
</gene>
<sequence length="80" mass="8545">MLLVPRQLLRAGMTGDVPYYGGRFSPAQAYAAAHPQPRPAPPPPAPTSRADQQLAALQNLFAAGVLTAEEYQQFAARVTP</sequence>
<evidence type="ECO:0000256" key="1">
    <source>
        <dbReference type="SAM" id="MobiDB-lite"/>
    </source>
</evidence>
<dbReference type="RefSeq" id="WP_184995583.1">
    <property type="nucleotide sequence ID" value="NZ_BOMK01000027.1"/>
</dbReference>
<feature type="region of interest" description="Disordered" evidence="1">
    <location>
        <begin position="30"/>
        <end position="50"/>
    </location>
</feature>
<name>A0A7W7I110_9ACTN</name>
<dbReference type="AlphaFoldDB" id="A0A7W7I110"/>
<proteinExistence type="predicted"/>
<evidence type="ECO:0000313" key="2">
    <source>
        <dbReference type="EMBL" id="MBB4764385.1"/>
    </source>
</evidence>
<accession>A0A7W7I110</accession>
<organism evidence="2 3">
    <name type="scientific">Actinoplanes digitatis</name>
    <dbReference type="NCBI Taxonomy" id="1868"/>
    <lineage>
        <taxon>Bacteria</taxon>
        <taxon>Bacillati</taxon>
        <taxon>Actinomycetota</taxon>
        <taxon>Actinomycetes</taxon>
        <taxon>Micromonosporales</taxon>
        <taxon>Micromonosporaceae</taxon>
        <taxon>Actinoplanes</taxon>
    </lineage>
</organism>
<feature type="compositionally biased region" description="Pro residues" evidence="1">
    <location>
        <begin position="36"/>
        <end position="46"/>
    </location>
</feature>
<evidence type="ECO:0008006" key="4">
    <source>
        <dbReference type="Google" id="ProtNLM"/>
    </source>
</evidence>
<dbReference type="EMBL" id="JACHNH010000001">
    <property type="protein sequence ID" value="MBB4764385.1"/>
    <property type="molecule type" value="Genomic_DNA"/>
</dbReference>